<dbReference type="Proteomes" id="UP000032702">
    <property type="component" value="Unassembled WGS sequence"/>
</dbReference>
<protein>
    <submittedName>
        <fullName evidence="3">Gamma-tocopherol methyltransferase</fullName>
    </submittedName>
</protein>
<name>Q09AG8_STIAD</name>
<dbReference type="AlphaFoldDB" id="Q09AG8"/>
<evidence type="ECO:0000313" key="4">
    <source>
        <dbReference type="Proteomes" id="UP000001351"/>
    </source>
</evidence>
<reference evidence="2 4" key="2">
    <citation type="journal article" date="2011" name="Mol. Biol. Evol.">
        <title>Comparative genomic analysis of fruiting body formation in Myxococcales.</title>
        <authorList>
            <person name="Huntley S."/>
            <person name="Hamann N."/>
            <person name="Wegener-Feldbrugge S."/>
            <person name="Treuner-Lange A."/>
            <person name="Kube M."/>
            <person name="Reinhardt R."/>
            <person name="Klages S."/>
            <person name="Muller R."/>
            <person name="Ronning C.M."/>
            <person name="Nierman W.C."/>
            <person name="Sogaard-Andersen L."/>
        </authorList>
    </citation>
    <scope>NUCLEOTIDE SEQUENCE [LARGE SCALE GENOMIC DNA]</scope>
    <source>
        <strain evidence="2 4">DW4/3-1</strain>
    </source>
</reference>
<reference evidence="3 5" key="1">
    <citation type="submission" date="2006-04" db="EMBL/GenBank/DDBJ databases">
        <authorList>
            <person name="Nierman W.C."/>
        </authorList>
    </citation>
    <scope>NUCLEOTIDE SEQUENCE [LARGE SCALE GENOMIC DNA]</scope>
    <source>
        <strain evidence="3 5">DW4/3-1</strain>
    </source>
</reference>
<dbReference type="SUPFAM" id="SSF53335">
    <property type="entry name" value="S-adenosyl-L-methionine-dependent methyltransferases"/>
    <property type="match status" value="1"/>
</dbReference>
<dbReference type="HOGENOM" id="CLU_939801_0_0_7"/>
<evidence type="ECO:0000313" key="3">
    <source>
        <dbReference type="EMBL" id="EAU68756.1"/>
    </source>
</evidence>
<dbReference type="STRING" id="378806.STAUR_0206"/>
<dbReference type="Proteomes" id="UP000001351">
    <property type="component" value="Chromosome"/>
</dbReference>
<dbReference type="PANTHER" id="PTHR44068">
    <property type="entry name" value="ZGC:194242"/>
    <property type="match status" value="1"/>
</dbReference>
<dbReference type="PANTHER" id="PTHR44068:SF11">
    <property type="entry name" value="GERANYL DIPHOSPHATE 2-C-METHYLTRANSFERASE"/>
    <property type="match status" value="1"/>
</dbReference>
<dbReference type="KEGG" id="sur:STAUR_0206"/>
<organism evidence="3 5">
    <name type="scientific">Stigmatella aurantiaca (strain DW4/3-1)</name>
    <dbReference type="NCBI Taxonomy" id="378806"/>
    <lineage>
        <taxon>Bacteria</taxon>
        <taxon>Pseudomonadati</taxon>
        <taxon>Myxococcota</taxon>
        <taxon>Myxococcia</taxon>
        <taxon>Myxococcales</taxon>
        <taxon>Cystobacterineae</taxon>
        <taxon>Archangiaceae</taxon>
        <taxon>Stigmatella</taxon>
    </lineage>
</organism>
<dbReference type="InterPro" id="IPR041698">
    <property type="entry name" value="Methyltransf_25"/>
</dbReference>
<evidence type="ECO:0000313" key="2">
    <source>
        <dbReference type="EMBL" id="ADO68015.1"/>
    </source>
</evidence>
<keyword evidence="3" id="KW-0808">Transferase</keyword>
<dbReference type="InterPro" id="IPR050447">
    <property type="entry name" value="Erg6_SMT_methyltransf"/>
</dbReference>
<dbReference type="GO" id="GO:0032259">
    <property type="term" value="P:methylation"/>
    <property type="evidence" value="ECO:0007669"/>
    <property type="project" value="UniProtKB-KW"/>
</dbReference>
<dbReference type="Gene3D" id="3.40.50.150">
    <property type="entry name" value="Vaccinia Virus protein VP39"/>
    <property type="match status" value="1"/>
</dbReference>
<evidence type="ECO:0000259" key="1">
    <source>
        <dbReference type="Pfam" id="PF13649"/>
    </source>
</evidence>
<dbReference type="InterPro" id="IPR029063">
    <property type="entry name" value="SAM-dependent_MTases_sf"/>
</dbReference>
<dbReference type="RefSeq" id="WP_002611663.1">
    <property type="nucleotide sequence ID" value="NC_014623.1"/>
</dbReference>
<dbReference type="EMBL" id="AAMD01000013">
    <property type="protein sequence ID" value="EAU68756.1"/>
    <property type="molecule type" value="Genomic_DNA"/>
</dbReference>
<dbReference type="GO" id="GO:0008168">
    <property type="term" value="F:methyltransferase activity"/>
    <property type="evidence" value="ECO:0007669"/>
    <property type="project" value="UniProtKB-KW"/>
</dbReference>
<accession>Q09AG8</accession>
<dbReference type="eggNOG" id="COG2230">
    <property type="taxonomic scope" value="Bacteria"/>
</dbReference>
<dbReference type="OrthoDB" id="9769602at2"/>
<evidence type="ECO:0000313" key="5">
    <source>
        <dbReference type="Proteomes" id="UP000032702"/>
    </source>
</evidence>
<dbReference type="EMBL" id="CP002271">
    <property type="protein sequence ID" value="ADO68015.1"/>
    <property type="molecule type" value="Genomic_DNA"/>
</dbReference>
<dbReference type="Pfam" id="PF13649">
    <property type="entry name" value="Methyltransf_25"/>
    <property type="match status" value="1"/>
</dbReference>
<proteinExistence type="predicted"/>
<dbReference type="CDD" id="cd02440">
    <property type="entry name" value="AdoMet_MTases"/>
    <property type="match status" value="1"/>
</dbReference>
<gene>
    <name evidence="2" type="ordered locus">STAUR_0206</name>
    <name evidence="3" type="ORF">STIAU_2799</name>
</gene>
<keyword evidence="4" id="KW-1185">Reference proteome</keyword>
<feature type="domain" description="Methyltransferase" evidence="1">
    <location>
        <begin position="92"/>
        <end position="185"/>
    </location>
</feature>
<sequence>MNVKPALALVSPATGGREPSEEVSSYYDAKTESILRRYGPGPRVHYHTGLVDDMPPPGMTEQALRVRIHDAQEVLLREMSYAVGESWAGKRVMDVGCGLGGSSLYWATEHRAQMTAVTIVPSHVPWIQRFAAQVGATDRVRVLLCDALEVPGRDYFDRVVAVESSCYLPRQAWFHHVHRLLRPGGTLLLVDCFLGRPELASPFNRYWHTRIGTTDEYLRAASLAGLELELYQDLAYRTVNFWTLTMDLLAREQEAQTPRRPGIIPRSVSQREHLRLQQGLLDGGLQYALMVLRRKR</sequence>
<keyword evidence="3" id="KW-0489">Methyltransferase</keyword>